<proteinExistence type="predicted"/>
<dbReference type="Proteomes" id="UP000826195">
    <property type="component" value="Unassembled WGS sequence"/>
</dbReference>
<organism evidence="2 3">
    <name type="scientific">Cotesia glomerata</name>
    <name type="common">Lepidopteran parasitic wasp</name>
    <name type="synonym">Apanteles glomeratus</name>
    <dbReference type="NCBI Taxonomy" id="32391"/>
    <lineage>
        <taxon>Eukaryota</taxon>
        <taxon>Metazoa</taxon>
        <taxon>Ecdysozoa</taxon>
        <taxon>Arthropoda</taxon>
        <taxon>Hexapoda</taxon>
        <taxon>Insecta</taxon>
        <taxon>Pterygota</taxon>
        <taxon>Neoptera</taxon>
        <taxon>Endopterygota</taxon>
        <taxon>Hymenoptera</taxon>
        <taxon>Apocrita</taxon>
        <taxon>Ichneumonoidea</taxon>
        <taxon>Braconidae</taxon>
        <taxon>Microgastrinae</taxon>
        <taxon>Cotesia</taxon>
    </lineage>
</organism>
<protein>
    <submittedName>
        <fullName evidence="2">Uncharacterized protein</fullName>
    </submittedName>
</protein>
<comment type="caution">
    <text evidence="2">The sequence shown here is derived from an EMBL/GenBank/DDBJ whole genome shotgun (WGS) entry which is preliminary data.</text>
</comment>
<sequence length="163" mass="17870">MDIGMNFLGYESGGSSVNGHRIDSNYNQDHPFNNANAPPPEHHDSGYNQRPGSSDLGYPSYPSTNNGGNYSPPNSGAPGSNLGYPPYPNQNRMPQPGYYPQNNNGYPNYQQPGLNNQYPSHQYNTHNYNDRKYVHGAAGSCLPHTSILGLITLTLLLITKQLS</sequence>
<feature type="region of interest" description="Disordered" evidence="1">
    <location>
        <begin position="19"/>
        <end position="94"/>
    </location>
</feature>
<feature type="compositionally biased region" description="Low complexity" evidence="1">
    <location>
        <begin position="62"/>
        <end position="81"/>
    </location>
</feature>
<evidence type="ECO:0000313" key="3">
    <source>
        <dbReference type="Proteomes" id="UP000826195"/>
    </source>
</evidence>
<dbReference type="EMBL" id="JAHXZJ010002237">
    <property type="protein sequence ID" value="KAH0546423.1"/>
    <property type="molecule type" value="Genomic_DNA"/>
</dbReference>
<name>A0AAV7IAN9_COTGL</name>
<reference evidence="2 3" key="1">
    <citation type="journal article" date="2021" name="J. Hered.">
        <title>A chromosome-level genome assembly of the parasitoid wasp, Cotesia glomerata (Hymenoptera: Braconidae).</title>
        <authorList>
            <person name="Pinto B.J."/>
            <person name="Weis J.J."/>
            <person name="Gamble T."/>
            <person name="Ode P.J."/>
            <person name="Paul R."/>
            <person name="Zaspel J.M."/>
        </authorList>
    </citation>
    <scope>NUCLEOTIDE SEQUENCE [LARGE SCALE GENOMIC DNA]</scope>
    <source>
        <strain evidence="2">CgM1</strain>
    </source>
</reference>
<gene>
    <name evidence="2" type="ORF">KQX54_009527</name>
</gene>
<evidence type="ECO:0000313" key="2">
    <source>
        <dbReference type="EMBL" id="KAH0546423.1"/>
    </source>
</evidence>
<accession>A0AAV7IAN9</accession>
<feature type="compositionally biased region" description="Polar residues" evidence="1">
    <location>
        <begin position="19"/>
        <end position="36"/>
    </location>
</feature>
<keyword evidence="3" id="KW-1185">Reference proteome</keyword>
<dbReference type="AlphaFoldDB" id="A0AAV7IAN9"/>
<evidence type="ECO:0000256" key="1">
    <source>
        <dbReference type="SAM" id="MobiDB-lite"/>
    </source>
</evidence>